<proteinExistence type="predicted"/>
<name>A0AAV0DDW4_9ASTE</name>
<gene>
    <name evidence="2" type="ORF">CEPIT_LOCUS14018</name>
</gene>
<evidence type="ECO:0008006" key="4">
    <source>
        <dbReference type="Google" id="ProtNLM"/>
    </source>
</evidence>
<organism evidence="2 3">
    <name type="scientific">Cuscuta epithymum</name>
    <dbReference type="NCBI Taxonomy" id="186058"/>
    <lineage>
        <taxon>Eukaryota</taxon>
        <taxon>Viridiplantae</taxon>
        <taxon>Streptophyta</taxon>
        <taxon>Embryophyta</taxon>
        <taxon>Tracheophyta</taxon>
        <taxon>Spermatophyta</taxon>
        <taxon>Magnoliopsida</taxon>
        <taxon>eudicotyledons</taxon>
        <taxon>Gunneridae</taxon>
        <taxon>Pentapetalae</taxon>
        <taxon>asterids</taxon>
        <taxon>lamiids</taxon>
        <taxon>Solanales</taxon>
        <taxon>Convolvulaceae</taxon>
        <taxon>Cuscuteae</taxon>
        <taxon>Cuscuta</taxon>
        <taxon>Cuscuta subgen. Cuscuta</taxon>
    </lineage>
</organism>
<keyword evidence="1" id="KW-0812">Transmembrane</keyword>
<sequence length="207" mass="22853">MNIDRMISAMEKDRRNARIVGWFMKCILCMILATFCVGFIYVYTHPHPKAPAYSVVDVPLATTNGSSRFTIGGNVTFILNTRNRNKRKYTNDYGTSQASLYFGAAAQELVANATFAAFLQPPGAANNLTLTFLAPDMARGDGGSTVVLKITASLRYDGYETNDGQLQVTCSLPYDSSQVQAFHLPNQCHVVYKSCYITRYGGVQRCV</sequence>
<dbReference type="AlphaFoldDB" id="A0AAV0DDW4"/>
<keyword evidence="1" id="KW-0472">Membrane</keyword>
<dbReference type="EMBL" id="CAMAPF010000093">
    <property type="protein sequence ID" value="CAH9097338.1"/>
    <property type="molecule type" value="Genomic_DNA"/>
</dbReference>
<reference evidence="2" key="1">
    <citation type="submission" date="2022-07" db="EMBL/GenBank/DDBJ databases">
        <authorList>
            <person name="Macas J."/>
            <person name="Novak P."/>
            <person name="Neumann P."/>
        </authorList>
    </citation>
    <scope>NUCLEOTIDE SEQUENCE</scope>
</reference>
<protein>
    <recommendedName>
        <fullName evidence="4">Late embryogenesis abundant protein LEA-2 subgroup domain-containing protein</fullName>
    </recommendedName>
</protein>
<evidence type="ECO:0000256" key="1">
    <source>
        <dbReference type="SAM" id="Phobius"/>
    </source>
</evidence>
<accession>A0AAV0DDW4</accession>
<feature type="transmembrane region" description="Helical" evidence="1">
    <location>
        <begin position="20"/>
        <end position="43"/>
    </location>
</feature>
<comment type="caution">
    <text evidence="2">The sequence shown here is derived from an EMBL/GenBank/DDBJ whole genome shotgun (WGS) entry which is preliminary data.</text>
</comment>
<keyword evidence="3" id="KW-1185">Reference proteome</keyword>
<dbReference type="Proteomes" id="UP001152523">
    <property type="component" value="Unassembled WGS sequence"/>
</dbReference>
<evidence type="ECO:0000313" key="2">
    <source>
        <dbReference type="EMBL" id="CAH9097338.1"/>
    </source>
</evidence>
<evidence type="ECO:0000313" key="3">
    <source>
        <dbReference type="Proteomes" id="UP001152523"/>
    </source>
</evidence>
<keyword evidence="1" id="KW-1133">Transmembrane helix</keyword>